<reference evidence="1" key="1">
    <citation type="submission" date="2020-11" db="EMBL/GenBank/DDBJ databases">
        <authorList>
            <consortium name="DOE Joint Genome Institute"/>
            <person name="Ahrendt S."/>
            <person name="Riley R."/>
            <person name="Andreopoulos W."/>
            <person name="Labutti K."/>
            <person name="Pangilinan J."/>
            <person name="Ruiz-Duenas F.J."/>
            <person name="Barrasa J.M."/>
            <person name="Sanchez-Garcia M."/>
            <person name="Camarero S."/>
            <person name="Miyauchi S."/>
            <person name="Serrano A."/>
            <person name="Linde D."/>
            <person name="Babiker R."/>
            <person name="Drula E."/>
            <person name="Ayuso-Fernandez I."/>
            <person name="Pacheco R."/>
            <person name="Padilla G."/>
            <person name="Ferreira P."/>
            <person name="Barriuso J."/>
            <person name="Kellner H."/>
            <person name="Castanera R."/>
            <person name="Alfaro M."/>
            <person name="Ramirez L."/>
            <person name="Pisabarro A.G."/>
            <person name="Kuo A."/>
            <person name="Tritt A."/>
            <person name="Lipzen A."/>
            <person name="He G."/>
            <person name="Yan M."/>
            <person name="Ng V."/>
            <person name="Cullen D."/>
            <person name="Martin F."/>
            <person name="Rosso M.-N."/>
            <person name="Henrissat B."/>
            <person name="Hibbett D."/>
            <person name="Martinez A.T."/>
            <person name="Grigoriev I.V."/>
        </authorList>
    </citation>
    <scope>NUCLEOTIDE SEQUENCE</scope>
    <source>
        <strain evidence="1">CIRM-BRFM 674</strain>
    </source>
</reference>
<organism evidence="1 2">
    <name type="scientific">Pholiota conissans</name>
    <dbReference type="NCBI Taxonomy" id="109636"/>
    <lineage>
        <taxon>Eukaryota</taxon>
        <taxon>Fungi</taxon>
        <taxon>Dikarya</taxon>
        <taxon>Basidiomycota</taxon>
        <taxon>Agaricomycotina</taxon>
        <taxon>Agaricomycetes</taxon>
        <taxon>Agaricomycetidae</taxon>
        <taxon>Agaricales</taxon>
        <taxon>Agaricineae</taxon>
        <taxon>Strophariaceae</taxon>
        <taxon>Pholiota</taxon>
    </lineage>
</organism>
<evidence type="ECO:0000313" key="1">
    <source>
        <dbReference type="EMBL" id="KAF9472971.1"/>
    </source>
</evidence>
<dbReference type="Proteomes" id="UP000807469">
    <property type="component" value="Unassembled WGS sequence"/>
</dbReference>
<evidence type="ECO:0000313" key="2">
    <source>
        <dbReference type="Proteomes" id="UP000807469"/>
    </source>
</evidence>
<sequence>MHVYSHHSPSPFVPATSLRSFLLPASYRFNHDDSLSHAVLEASASCLTRRCLVFEPKVASYVLSQTTSLQPLLDTTPSTLSPNNPYNLRPPPKSTIRHVGLPCLPTHNDSLLRPSHPPLSGPPIRFDHDPLPSLRSPPLFKVSTSRFARLCSIFDVQFPRVLSDLKISPPHSIRLLLKMSTCHRHTVPHAIFIYTKSALPTSPLSTPNTTSIAVHPFDWLPLFRCYIYAHHLTSCCGYMRPFLPYTIATAFSWIVLATYFADHPFSPSTCSERGRRYRALQRWSVHAPRCLRLRHPSIQDLVQARRRSPAMYTTIEGAAL</sequence>
<dbReference type="AlphaFoldDB" id="A0A9P6CN19"/>
<protein>
    <submittedName>
        <fullName evidence="1">Uncharacterized protein</fullName>
    </submittedName>
</protein>
<comment type="caution">
    <text evidence="1">The sequence shown here is derived from an EMBL/GenBank/DDBJ whole genome shotgun (WGS) entry which is preliminary data.</text>
</comment>
<accession>A0A9P6CN19</accession>
<dbReference type="EMBL" id="MU155482">
    <property type="protein sequence ID" value="KAF9472971.1"/>
    <property type="molecule type" value="Genomic_DNA"/>
</dbReference>
<name>A0A9P6CN19_9AGAR</name>
<proteinExistence type="predicted"/>
<gene>
    <name evidence="1" type="ORF">BDN70DRAFT_937787</name>
</gene>
<keyword evidence="2" id="KW-1185">Reference proteome</keyword>